<dbReference type="OrthoDB" id="23521at10239"/>
<gene>
    <name evidence="1" type="primary">43</name>
    <name evidence="1" type="ORF">SKIPOLE_43</name>
</gene>
<proteinExistence type="predicted"/>
<dbReference type="EMBL" id="GU247132">
    <property type="protein sequence ID" value="ADA83769.1"/>
    <property type="molecule type" value="Genomic_DNA"/>
</dbReference>
<dbReference type="GeneID" id="18990433"/>
<reference evidence="1 2" key="1">
    <citation type="submission" date="2009-11" db="EMBL/GenBank/DDBJ databases">
        <authorList>
            <person name="Leuba K.D."/>
            <person name="Ko C."/>
            <person name="Russell D.A."/>
            <person name="Fritz M.J."/>
            <person name="Jacobs-Sera D."/>
            <person name="Hendrix R.W."/>
            <person name="Hatfull G.F."/>
        </authorList>
    </citation>
    <scope>NUCLEOTIDE SEQUENCE [LARGE SCALE GENOMIC DNA]</scope>
</reference>
<sequence>MIAPARTGWGQDPTKWLLYQSSYGLWQVVPPIGSFYGVITFHPDYESARADFIRQTRRP</sequence>
<name>D2XRN7_9CAUD</name>
<dbReference type="RefSeq" id="YP_009019118.1">
    <property type="nucleotide sequence ID" value="NC_023748.1"/>
</dbReference>
<keyword evidence="2" id="KW-1185">Reference proteome</keyword>
<evidence type="ECO:0000313" key="1">
    <source>
        <dbReference type="EMBL" id="ADA83769.1"/>
    </source>
</evidence>
<organism evidence="1 2">
    <name type="scientific">Mycobacterium phage SkiPole</name>
    <dbReference type="NCBI Taxonomy" id="701456"/>
    <lineage>
        <taxon>Viruses</taxon>
        <taxon>Duplodnaviria</taxon>
        <taxon>Heunggongvirae</taxon>
        <taxon>Uroviricota</taxon>
        <taxon>Caudoviricetes</taxon>
        <taxon>Fromanvirus</taxon>
        <taxon>Fromanvirus skipole</taxon>
    </lineage>
</organism>
<protein>
    <submittedName>
        <fullName evidence="1">Uncharacterized protein</fullName>
    </submittedName>
</protein>
<dbReference type="Proteomes" id="UP000001896">
    <property type="component" value="Segment"/>
</dbReference>
<dbReference type="KEGG" id="vg:18990433"/>
<evidence type="ECO:0000313" key="2">
    <source>
        <dbReference type="Proteomes" id="UP000001896"/>
    </source>
</evidence>
<accession>D2XRN7</accession>